<feature type="region of interest" description="Disordered" evidence="1">
    <location>
        <begin position="555"/>
        <end position="575"/>
    </location>
</feature>
<feature type="signal peptide" evidence="2">
    <location>
        <begin position="1"/>
        <end position="21"/>
    </location>
</feature>
<evidence type="ECO:0000313" key="3">
    <source>
        <dbReference type="EMBL" id="KAK6518639.1"/>
    </source>
</evidence>
<feature type="region of interest" description="Disordered" evidence="1">
    <location>
        <begin position="262"/>
        <end position="307"/>
    </location>
</feature>
<accession>A0AAN8S0D3</accession>
<feature type="region of interest" description="Disordered" evidence="1">
    <location>
        <begin position="359"/>
        <end position="381"/>
    </location>
</feature>
<evidence type="ECO:0000256" key="2">
    <source>
        <dbReference type="SAM" id="SignalP"/>
    </source>
</evidence>
<feature type="compositionally biased region" description="Low complexity" evidence="1">
    <location>
        <begin position="361"/>
        <end position="373"/>
    </location>
</feature>
<feature type="compositionally biased region" description="Polar residues" evidence="1">
    <location>
        <begin position="278"/>
        <end position="291"/>
    </location>
</feature>
<feature type="compositionally biased region" description="Polar residues" evidence="1">
    <location>
        <begin position="751"/>
        <end position="760"/>
    </location>
</feature>
<keyword evidence="4" id="KW-1185">Reference proteome</keyword>
<evidence type="ECO:0000256" key="1">
    <source>
        <dbReference type="SAM" id="MobiDB-lite"/>
    </source>
</evidence>
<dbReference type="AlphaFoldDB" id="A0AAN8S0D3"/>
<comment type="caution">
    <text evidence="3">The sequence shown here is derived from an EMBL/GenBank/DDBJ whole genome shotgun (WGS) entry which is preliminary data.</text>
</comment>
<feature type="compositionally biased region" description="Basic and acidic residues" evidence="1">
    <location>
        <begin position="672"/>
        <end position="681"/>
    </location>
</feature>
<feature type="region of interest" description="Disordered" evidence="1">
    <location>
        <begin position="672"/>
        <end position="799"/>
    </location>
</feature>
<organism evidence="3 4">
    <name type="scientific">Arthrobotrys conoides</name>
    <dbReference type="NCBI Taxonomy" id="74498"/>
    <lineage>
        <taxon>Eukaryota</taxon>
        <taxon>Fungi</taxon>
        <taxon>Dikarya</taxon>
        <taxon>Ascomycota</taxon>
        <taxon>Pezizomycotina</taxon>
        <taxon>Orbiliomycetes</taxon>
        <taxon>Orbiliales</taxon>
        <taxon>Orbiliaceae</taxon>
        <taxon>Arthrobotrys</taxon>
    </lineage>
</organism>
<evidence type="ECO:0000313" key="4">
    <source>
        <dbReference type="Proteomes" id="UP001307849"/>
    </source>
</evidence>
<feature type="chain" id="PRO_5043021757" evidence="2">
    <location>
        <begin position="22"/>
        <end position="799"/>
    </location>
</feature>
<reference evidence="3 4" key="1">
    <citation type="submission" date="2019-10" db="EMBL/GenBank/DDBJ databases">
        <authorList>
            <person name="Palmer J.M."/>
        </authorList>
    </citation>
    <scope>NUCLEOTIDE SEQUENCE [LARGE SCALE GENOMIC DNA]</scope>
    <source>
        <strain evidence="3 4">TWF506</strain>
    </source>
</reference>
<dbReference type="EMBL" id="JAVHJM010000002">
    <property type="protein sequence ID" value="KAK6518639.1"/>
    <property type="molecule type" value="Genomic_DNA"/>
</dbReference>
<feature type="region of interest" description="Disordered" evidence="1">
    <location>
        <begin position="593"/>
        <end position="635"/>
    </location>
</feature>
<feature type="compositionally biased region" description="Low complexity" evidence="1">
    <location>
        <begin position="687"/>
        <end position="712"/>
    </location>
</feature>
<feature type="compositionally biased region" description="Polar residues" evidence="1">
    <location>
        <begin position="597"/>
        <end position="631"/>
    </location>
</feature>
<name>A0AAN8S0D3_9PEZI</name>
<protein>
    <submittedName>
        <fullName evidence="3">Uncharacterized protein</fullName>
    </submittedName>
</protein>
<sequence>MLSHSALLLLAAFLYSTPSTALSYSMISTKDQLEDFKETSQKTYAQTRPIGCTLMSETSLIPTGADPTNIRPSAQGNWAGISIHQDNWSPEAKWIGFWAKRECNRNLPSLIIHWYPESPTDQVFDIRRLRDYLPRLSEGDYRYMSWGEMVVVPQAITDNVAPGSVAVREKKPSRILGSQDQAWYGIFEDVVLIRSNPYDQMENDLAGFSERGAGRQGKQLHLTFNDEQFTRAIDGPGGEDYPIPEDQLQDEGQPQIEEQVKYEDQVQEEEQVEEQIPVSRQPSGQILNSQAPAPAEEGGSDVSSDQQYSLEGFPEATVLLRLGVESPPSSNPEAVGASNTQIITKNIPASFQQGNMEEEIPGNIQNPQGQGQPENSSQSSEISLALRQLKAGIRNVLSNLESGSLSVDTVLANLGTDAERVALLIPITGTDSALVSVLNRISTQRLHLEMSSLTPVQTMELAGHQIANWGPFALANSLGEARVRREVAAGVLVPAAADDMRAEGASVGETEFELANKIVQDVITRGNAQNQAQNLPRVEPGPELEIEGTLSNNDLLENLPPINSPNSLAGGRLPGGNIEFEEPIVPVEETLVRAPSESGQSIIPDASQGSVQSQPEAPAQNLQTQSQSQGLENEDDDEAWKAIMVHGPVEEEVDGVRRLNRGDVMANLRNRVSELRTRERTGNSQNSASESEVAPVASSESQSESAASESSSYVPQGWESEYISNEDDAIEEEDSATIQEEASPGDEEEFITSQDESSQGDYDPSSPEDSDNSPVPGRRPQTRRGSELRRGRSRGRPRT</sequence>
<gene>
    <name evidence="3" type="ORF">TWF506_005773</name>
</gene>
<dbReference type="Proteomes" id="UP001307849">
    <property type="component" value="Unassembled WGS sequence"/>
</dbReference>
<proteinExistence type="predicted"/>
<feature type="compositionally biased region" description="Acidic residues" evidence="1">
    <location>
        <begin position="724"/>
        <end position="735"/>
    </location>
</feature>
<keyword evidence="2" id="KW-0732">Signal</keyword>